<dbReference type="InterPro" id="IPR036527">
    <property type="entry name" value="SCP2_sterol-bd_dom_sf"/>
</dbReference>
<evidence type="ECO:0000259" key="2">
    <source>
        <dbReference type="PROSITE" id="PS51168"/>
    </source>
</evidence>
<dbReference type="EC" id="5.4.99.5" evidence="1"/>
<evidence type="ECO:0000256" key="1">
    <source>
        <dbReference type="ARBA" id="ARBA00012404"/>
    </source>
</evidence>
<dbReference type="Gene3D" id="1.20.59.10">
    <property type="entry name" value="Chorismate mutase"/>
    <property type="match status" value="1"/>
</dbReference>
<accession>A0ABV9C2D2</accession>
<name>A0ABV9C2D2_9GAMM</name>
<dbReference type="Pfam" id="PF01817">
    <property type="entry name" value="CM_2"/>
    <property type="match status" value="1"/>
</dbReference>
<feature type="domain" description="Chorismate mutase" evidence="2">
    <location>
        <begin position="2"/>
        <end position="93"/>
    </location>
</feature>
<dbReference type="SUPFAM" id="SSF48600">
    <property type="entry name" value="Chorismate mutase II"/>
    <property type="match status" value="1"/>
</dbReference>
<dbReference type="InterPro" id="IPR002701">
    <property type="entry name" value="CM_II_prokaryot"/>
</dbReference>
<dbReference type="EMBL" id="JBHSGA010000017">
    <property type="protein sequence ID" value="MFC4527163.1"/>
    <property type="molecule type" value="Genomic_DNA"/>
</dbReference>
<protein>
    <recommendedName>
        <fullName evidence="1">chorismate mutase</fullName>
        <ecNumber evidence="1">5.4.99.5</ecNumber>
    </recommendedName>
</protein>
<dbReference type="Proteomes" id="UP001595961">
    <property type="component" value="Unassembled WGS sequence"/>
</dbReference>
<dbReference type="InterPro" id="IPR036979">
    <property type="entry name" value="CM_dom_sf"/>
</dbReference>
<dbReference type="InterPro" id="IPR036263">
    <property type="entry name" value="Chorismate_II_sf"/>
</dbReference>
<keyword evidence="4" id="KW-1185">Reference proteome</keyword>
<dbReference type="SMART" id="SM00830">
    <property type="entry name" value="CM_2"/>
    <property type="match status" value="1"/>
</dbReference>
<dbReference type="Pfam" id="PF02036">
    <property type="entry name" value="SCP2"/>
    <property type="match status" value="1"/>
</dbReference>
<dbReference type="RefSeq" id="WP_266149083.1">
    <property type="nucleotide sequence ID" value="NZ_CP064028.1"/>
</dbReference>
<dbReference type="SUPFAM" id="SSF55718">
    <property type="entry name" value="SCP-like"/>
    <property type="match status" value="1"/>
</dbReference>
<reference evidence="4" key="1">
    <citation type="journal article" date="2019" name="Int. J. Syst. Evol. Microbiol.">
        <title>The Global Catalogue of Microorganisms (GCM) 10K type strain sequencing project: providing services to taxonomists for standard genome sequencing and annotation.</title>
        <authorList>
            <consortium name="The Broad Institute Genomics Platform"/>
            <consortium name="The Broad Institute Genome Sequencing Center for Infectious Disease"/>
            <person name="Wu L."/>
            <person name="Ma J."/>
        </authorList>
    </citation>
    <scope>NUCLEOTIDE SEQUENCE [LARGE SCALE GENOMIC DNA]</scope>
    <source>
        <strain evidence="4">CCM 4481</strain>
    </source>
</reference>
<proteinExistence type="predicted"/>
<evidence type="ECO:0000313" key="3">
    <source>
        <dbReference type="EMBL" id="MFC4527163.1"/>
    </source>
</evidence>
<comment type="caution">
    <text evidence="3">The sequence shown here is derived from an EMBL/GenBank/DDBJ whole genome shotgun (WGS) entry which is preliminary data.</text>
</comment>
<dbReference type="PROSITE" id="PS51168">
    <property type="entry name" value="CHORISMATE_MUT_2"/>
    <property type="match status" value="1"/>
</dbReference>
<dbReference type="InterPro" id="IPR003033">
    <property type="entry name" value="SCP2_sterol-bd_dom"/>
</dbReference>
<gene>
    <name evidence="3" type="ORF">ACFO5W_11020</name>
</gene>
<evidence type="ECO:0000313" key="4">
    <source>
        <dbReference type="Proteomes" id="UP001595961"/>
    </source>
</evidence>
<organism evidence="3 4">
    <name type="scientific">Dyella halodurans</name>
    <dbReference type="NCBI Taxonomy" id="1920171"/>
    <lineage>
        <taxon>Bacteria</taxon>
        <taxon>Pseudomonadati</taxon>
        <taxon>Pseudomonadota</taxon>
        <taxon>Gammaproteobacteria</taxon>
        <taxon>Lysobacterales</taxon>
        <taxon>Rhodanobacteraceae</taxon>
        <taxon>Dyella</taxon>
    </lineage>
</organism>
<sequence>MSLERIALARARGAIDRVDDSLLVLLSVRRRIVRAVATLKQRAGAPTRDHGRERQMHLRASRLAARIDVPLDTAAQLLDLVIREGCRQQGVVIDGGVDAGQLDLHQGGESISSATIHGTMTLDTLTSNLVPRLLRILPPPGRVAPMLRVLPRDWQRRLLETAVSSVLAAPLEDGSLDFMRDRRLGIDVRDLRLRWVFVLRNGKLCVTNEEPDALVSGSATNLLLLAGRLEDADTLFFQRALVLTGDTELGLTARNLLERLPWDRVPLGIRIVLNRGARLARAARAAHRGELA</sequence>